<gene>
    <name evidence="2" type="ORF">GLV81_02250</name>
</gene>
<dbReference type="Pfam" id="PF14376">
    <property type="entry name" value="Haem_bd"/>
    <property type="match status" value="1"/>
</dbReference>
<dbReference type="EMBL" id="CP046566">
    <property type="protein sequence ID" value="QGW27083.1"/>
    <property type="molecule type" value="Genomic_DNA"/>
</dbReference>
<dbReference type="RefSeq" id="WP_157476483.1">
    <property type="nucleotide sequence ID" value="NZ_CP046566.1"/>
</dbReference>
<dbReference type="Proteomes" id="UP000426027">
    <property type="component" value="Chromosome"/>
</dbReference>
<sequence length="173" mass="19628">MENKPAAAAPKKSWVKRILTILLIILLGIQFIQPGKNNQSMEMANDISKVVTVPDSVHALLKTACYDCHSNFTNYPWYSNLQPVGWWLKDHIDEGKGHLNFQDFALVKANDRYSTVALRQDHKLEEVIETVEEGEMPLQSYTLIHGEAKLTAAQQKMIVDWAKAARKELQAKP</sequence>
<reference evidence="2 3" key="1">
    <citation type="submission" date="2019-11" db="EMBL/GenBank/DDBJ databases">
        <authorList>
            <person name="Im W.T."/>
        </authorList>
    </citation>
    <scope>NUCLEOTIDE SEQUENCE [LARGE SCALE GENOMIC DNA]</scope>
    <source>
        <strain evidence="2 3">SB-02</strain>
    </source>
</reference>
<dbReference type="SMART" id="SM01235">
    <property type="entry name" value="Haem_bd"/>
    <property type="match status" value="1"/>
</dbReference>
<dbReference type="AlphaFoldDB" id="A0A6I6G6L8"/>
<keyword evidence="3" id="KW-1185">Reference proteome</keyword>
<evidence type="ECO:0000259" key="1">
    <source>
        <dbReference type="SMART" id="SM01235"/>
    </source>
</evidence>
<evidence type="ECO:0000313" key="3">
    <source>
        <dbReference type="Proteomes" id="UP000426027"/>
    </source>
</evidence>
<evidence type="ECO:0000313" key="2">
    <source>
        <dbReference type="EMBL" id="QGW27083.1"/>
    </source>
</evidence>
<protein>
    <submittedName>
        <fullName evidence="2">Cytochrome C</fullName>
    </submittedName>
</protein>
<dbReference type="InterPro" id="IPR025992">
    <property type="entry name" value="Haem-bd"/>
</dbReference>
<name>A0A6I6G6L8_9BACT</name>
<feature type="domain" description="Haem-binding" evidence="1">
    <location>
        <begin position="23"/>
        <end position="166"/>
    </location>
</feature>
<accession>A0A6I6G6L8</accession>
<proteinExistence type="predicted"/>
<organism evidence="2 3">
    <name type="scientific">Phnomibacter ginsenosidimutans</name>
    <dbReference type="NCBI Taxonomy" id="2676868"/>
    <lineage>
        <taxon>Bacteria</taxon>
        <taxon>Pseudomonadati</taxon>
        <taxon>Bacteroidota</taxon>
        <taxon>Chitinophagia</taxon>
        <taxon>Chitinophagales</taxon>
        <taxon>Chitinophagaceae</taxon>
        <taxon>Phnomibacter</taxon>
    </lineage>
</organism>
<dbReference type="KEGG" id="fls:GLV81_02250"/>